<dbReference type="Proteomes" id="UP000005233">
    <property type="component" value="Chromosome"/>
</dbReference>
<dbReference type="PANTHER" id="PTHR42796">
    <property type="entry name" value="FUMARYLACETOACETATE HYDROLASE DOMAIN-CONTAINING PROTEIN 2A-RELATED"/>
    <property type="match status" value="1"/>
</dbReference>
<keyword evidence="5" id="KW-1185">Reference proteome</keyword>
<keyword evidence="4" id="KW-0378">Hydrolase</keyword>
<dbReference type="FunFam" id="3.90.850.10:FF:000002">
    <property type="entry name" value="2-hydroxyhepta-2,4-diene-1,7-dioate isomerase"/>
    <property type="match status" value="1"/>
</dbReference>
<dbReference type="InterPro" id="IPR051121">
    <property type="entry name" value="FAH"/>
</dbReference>
<dbReference type="EMBL" id="CP003243">
    <property type="protein sequence ID" value="AFC99769.1"/>
    <property type="molecule type" value="Genomic_DNA"/>
</dbReference>
<evidence type="ECO:0000313" key="4">
    <source>
        <dbReference type="EMBL" id="AFC99769.1"/>
    </source>
</evidence>
<dbReference type="KEGG" id="mez:Mtc_1014"/>
<evidence type="ECO:0000256" key="1">
    <source>
        <dbReference type="ARBA" id="ARBA00010211"/>
    </source>
</evidence>
<protein>
    <submittedName>
        <fullName evidence="4">Fumarylacetoacetate hydrolase family protein</fullName>
    </submittedName>
</protein>
<dbReference type="GO" id="GO:0016787">
    <property type="term" value="F:hydrolase activity"/>
    <property type="evidence" value="ECO:0007669"/>
    <property type="project" value="UniProtKB-KW"/>
</dbReference>
<evidence type="ECO:0000259" key="3">
    <source>
        <dbReference type="Pfam" id="PF01557"/>
    </source>
</evidence>
<dbReference type="SUPFAM" id="SSF56529">
    <property type="entry name" value="FAH"/>
    <property type="match status" value="1"/>
</dbReference>
<dbReference type="OrthoDB" id="6242at2157"/>
<comment type="similarity">
    <text evidence="1">Belongs to the FAH family.</text>
</comment>
<feature type="domain" description="Fumarylacetoacetase-like C-terminal" evidence="3">
    <location>
        <begin position="47"/>
        <end position="241"/>
    </location>
</feature>
<sequence>MAIIGRFRHNHRVFTGEVIEGKVHSMLGGREYDMSEVKVLPPCTPTKIVCVGCNYVEHAKELNERIPDEPILFIKPPSSVLASGESIIYPEQAKRVDYEAELAVVIGKRTKNVKADKAKSHILGYTCFNDVTARDLQRKDVQWTRAKSFDTFSPIGPFIQTEVDPTNLNIKARLNGAVKQDSNTSDMIFNVYKLVEFVSSVMTLEMGDVIATGTPPGVGPMKRGDTIEVEIDNIGVLANKVA</sequence>
<dbReference type="GO" id="GO:0046872">
    <property type="term" value="F:metal ion binding"/>
    <property type="evidence" value="ECO:0007669"/>
    <property type="project" value="UniProtKB-KW"/>
</dbReference>
<dbReference type="RefSeq" id="WP_014405607.1">
    <property type="nucleotide sequence ID" value="NC_017034.1"/>
</dbReference>
<dbReference type="GeneID" id="11971138"/>
<evidence type="ECO:0000256" key="2">
    <source>
        <dbReference type="ARBA" id="ARBA00022723"/>
    </source>
</evidence>
<evidence type="ECO:0000313" key="5">
    <source>
        <dbReference type="Proteomes" id="UP000005233"/>
    </source>
</evidence>
<dbReference type="AlphaFoldDB" id="H8I5V2"/>
<dbReference type="GO" id="GO:0019752">
    <property type="term" value="P:carboxylic acid metabolic process"/>
    <property type="evidence" value="ECO:0007669"/>
    <property type="project" value="UniProtKB-ARBA"/>
</dbReference>
<keyword evidence="2" id="KW-0479">Metal-binding</keyword>
<dbReference type="InterPro" id="IPR036663">
    <property type="entry name" value="Fumarylacetoacetase_C_sf"/>
</dbReference>
<dbReference type="InterPro" id="IPR011234">
    <property type="entry name" value="Fumarylacetoacetase-like_C"/>
</dbReference>
<proteinExistence type="inferred from homology"/>
<organism evidence="4 5">
    <name type="scientific">Methanocella conradii (strain DSM 24694 / JCM 17849 / CGMCC 1.5162 / HZ254)</name>
    <dbReference type="NCBI Taxonomy" id="1041930"/>
    <lineage>
        <taxon>Archaea</taxon>
        <taxon>Methanobacteriati</taxon>
        <taxon>Methanobacteriota</taxon>
        <taxon>Stenosarchaea group</taxon>
        <taxon>Methanomicrobia</taxon>
        <taxon>Methanocellales</taxon>
        <taxon>Methanocellaceae</taxon>
        <taxon>Methanocella</taxon>
    </lineage>
</organism>
<dbReference type="PANTHER" id="PTHR42796:SF4">
    <property type="entry name" value="FUMARYLACETOACETATE HYDROLASE DOMAIN-CONTAINING PROTEIN 2A"/>
    <property type="match status" value="1"/>
</dbReference>
<dbReference type="Pfam" id="PF01557">
    <property type="entry name" value="FAA_hydrolase"/>
    <property type="match status" value="1"/>
</dbReference>
<dbReference type="eggNOG" id="arCOG00235">
    <property type="taxonomic scope" value="Archaea"/>
</dbReference>
<dbReference type="GO" id="GO:0016853">
    <property type="term" value="F:isomerase activity"/>
    <property type="evidence" value="ECO:0007669"/>
    <property type="project" value="UniProtKB-ARBA"/>
</dbReference>
<dbReference type="STRING" id="1041930.Mtc_1014"/>
<dbReference type="HOGENOM" id="CLU_028458_4_2_2"/>
<accession>H8I5V2</accession>
<gene>
    <name evidence="4" type="ordered locus">Mtc_1014</name>
</gene>
<name>H8I5V2_METCZ</name>
<dbReference type="Gene3D" id="3.90.850.10">
    <property type="entry name" value="Fumarylacetoacetase-like, C-terminal domain"/>
    <property type="match status" value="1"/>
</dbReference>
<reference evidence="4 5" key="1">
    <citation type="journal article" date="2012" name="J. Bacteriol.">
        <title>Complete genome sequence of a thermophilic methanogen, Methanocella conradii HZ254, isolated from Chinese rice field soil.</title>
        <authorList>
            <person name="Lu Z."/>
            <person name="Lu Y."/>
        </authorList>
    </citation>
    <scope>NUCLEOTIDE SEQUENCE [LARGE SCALE GENOMIC DNA]</scope>
    <source>
        <strain evidence="5">DSM 24694 / JCM 17849 / CGMCC 1.5162 / HZ254</strain>
    </source>
</reference>